<feature type="compositionally biased region" description="Basic and acidic residues" evidence="1">
    <location>
        <begin position="38"/>
        <end position="50"/>
    </location>
</feature>
<feature type="region of interest" description="Disordered" evidence="1">
    <location>
        <begin position="745"/>
        <end position="893"/>
    </location>
</feature>
<dbReference type="VEuPathDB" id="ToxoDB:BESB_035180"/>
<feature type="compositionally biased region" description="Low complexity" evidence="1">
    <location>
        <begin position="330"/>
        <end position="350"/>
    </location>
</feature>
<dbReference type="AlphaFoldDB" id="A0A2A9MN41"/>
<feature type="compositionally biased region" description="Basic and acidic residues" evidence="1">
    <location>
        <begin position="416"/>
        <end position="458"/>
    </location>
</feature>
<accession>A0A2A9MN41</accession>
<feature type="region of interest" description="Disordered" evidence="1">
    <location>
        <begin position="38"/>
        <end position="550"/>
    </location>
</feature>
<gene>
    <name evidence="2" type="ORF">BESB_035180</name>
</gene>
<feature type="compositionally biased region" description="Polar residues" evidence="1">
    <location>
        <begin position="524"/>
        <end position="533"/>
    </location>
</feature>
<evidence type="ECO:0000313" key="3">
    <source>
        <dbReference type="Proteomes" id="UP000224006"/>
    </source>
</evidence>
<feature type="compositionally biased region" description="Basic and acidic residues" evidence="1">
    <location>
        <begin position="139"/>
        <end position="165"/>
    </location>
</feature>
<feature type="compositionally biased region" description="Basic and acidic residues" evidence="1">
    <location>
        <begin position="356"/>
        <end position="366"/>
    </location>
</feature>
<organism evidence="2 3">
    <name type="scientific">Besnoitia besnoiti</name>
    <name type="common">Apicomplexan protozoan</name>
    <dbReference type="NCBI Taxonomy" id="94643"/>
    <lineage>
        <taxon>Eukaryota</taxon>
        <taxon>Sar</taxon>
        <taxon>Alveolata</taxon>
        <taxon>Apicomplexa</taxon>
        <taxon>Conoidasida</taxon>
        <taxon>Coccidia</taxon>
        <taxon>Eucoccidiorida</taxon>
        <taxon>Eimeriorina</taxon>
        <taxon>Sarcocystidae</taxon>
        <taxon>Besnoitia</taxon>
    </lineage>
</organism>
<dbReference type="RefSeq" id="XP_029221069.1">
    <property type="nucleotide sequence ID" value="XM_029362104.1"/>
</dbReference>
<sequence>MEAGEVLVLAHTDFIPCSASFASDMLFSASARARPARILDPRSVSEKTPCESRGTTCTGAPHSVPSVQGDAADAPRLTCATTSPASSSSFSSEGMSASGAASKRAPAGRGRPRGGGGDEEETVSLDASGGAAGRGGSARRRDGEKEAEPRGGRAGLREEEAEKRTSKNSAAVGKSQRSHETLRSSPQGHGTVLDSKKRKDRKAGGEAGVEASSAAAGESSPRASGNTGAAVRRTSPSSLSRTITTRGTPSAASLITEGDARVRSSSVVDLSACASQADAAAASQGAAAKGETRGRPKKGKKDVPAKRCAGPDREEKKGAGGGAEKGQGGDALAAEASTASSPSPAPVAASSRKEKKKEEEENKIPAHEASQSEPREGVEQVKGDGDAGEKRGKEKQNKPKKKAKKEAAPVTTGRARKGDKPKPDEKEKGEPAARDKAVCVPGDEREREKERKLKEKKSAQAASSATLEGEPQAEKKKKKKDLSGLPASAAAQSKSKASGADKPPATSRETKVRTSEAKVCAARSVSSSLHSTGASLPPSRSSCSLPASSSSNSLAAARHEESALACNLAVSPCVPSRRSEPHATVSLPSALGSIRFGGMPSALSVSTCFLLQTLLQRREAARNLRVLERGSAFSASCACADAEKARSKNGVLASPDEAQTTAVGPVVGDPARADAGPTDADAQRSAGPPEGRDAKAAVAAEAQSHTGAAGGALETKADLQREKGSKTLVFSRKDGTLESFFSLLGSASSTSTPPPVTRAASSSSTACLSSSSSFSSSSLSSTSASPPSRQQPQEDQGGGLRARAKAAANDAAVSPTSLLVGLLTRPSARRGAGTRPGGEEPGDARLQGRGAEGETESAAGPLLSLLLSSPHSRGGPRAEPAEPRACGVDGQERADFSLLPARLDRTPSADAAAGALAGSSSARALLHHAARPMPAGAAPDLKEPSARLQPALAPPAVPPPNASSLRSHHTIAGLQVPPPATLGLPLGRTKSAPAPAAHAAVAPLVPTPASAYPAAGSLLPRLVLVEAGGDSRAEVLDRLLRAKAVASPSSSSRSSSVFVLGERERCERRLGAGAAKAGGKPEARNASKEKRRRAGVRRSTSVEAVGEAQARERLSKKKEGKAEKPVPRDVLATKAGAREFAAPSFMAIPFPHEVPPPPFLRM</sequence>
<feature type="compositionally biased region" description="Basic and acidic residues" evidence="1">
    <location>
        <begin position="301"/>
        <end position="318"/>
    </location>
</feature>
<feature type="region of interest" description="Disordered" evidence="1">
    <location>
        <begin position="650"/>
        <end position="718"/>
    </location>
</feature>
<dbReference type="EMBL" id="NWUJ01000002">
    <property type="protein sequence ID" value="PFH37060.1"/>
    <property type="molecule type" value="Genomic_DNA"/>
</dbReference>
<dbReference type="OrthoDB" id="10424279at2759"/>
<evidence type="ECO:0000313" key="2">
    <source>
        <dbReference type="EMBL" id="PFH37060.1"/>
    </source>
</evidence>
<feature type="compositionally biased region" description="Low complexity" evidence="1">
    <location>
        <begin position="534"/>
        <end position="550"/>
    </location>
</feature>
<protein>
    <submittedName>
        <fullName evidence="2">Uncharacterized protein</fullName>
    </submittedName>
</protein>
<feature type="compositionally biased region" description="Polar residues" evidence="1">
    <location>
        <begin position="234"/>
        <end position="253"/>
    </location>
</feature>
<dbReference type="KEGG" id="bbes:BESB_035180"/>
<feature type="compositionally biased region" description="Low complexity" evidence="1">
    <location>
        <begin position="745"/>
        <end position="788"/>
    </location>
</feature>
<feature type="compositionally biased region" description="Gly residues" evidence="1">
    <location>
        <begin position="319"/>
        <end position="329"/>
    </location>
</feature>
<dbReference type="GeneID" id="40308499"/>
<comment type="caution">
    <text evidence="2">The sequence shown here is derived from an EMBL/GenBank/DDBJ whole genome shotgun (WGS) entry which is preliminary data.</text>
</comment>
<evidence type="ECO:0000256" key="1">
    <source>
        <dbReference type="SAM" id="MobiDB-lite"/>
    </source>
</evidence>
<reference evidence="2 3" key="1">
    <citation type="submission" date="2017-09" db="EMBL/GenBank/DDBJ databases">
        <title>Genome sequencing of Besnoitia besnoiti strain Bb-Ger1.</title>
        <authorList>
            <person name="Schares G."/>
            <person name="Venepally P."/>
            <person name="Lorenzi H.A."/>
        </authorList>
    </citation>
    <scope>NUCLEOTIDE SEQUENCE [LARGE SCALE GENOMIC DNA]</scope>
    <source>
        <strain evidence="2 3">Bb-Ger1</strain>
    </source>
</reference>
<keyword evidence="3" id="KW-1185">Reference proteome</keyword>
<proteinExistence type="predicted"/>
<feature type="compositionally biased region" description="Low complexity" evidence="1">
    <location>
        <begin position="80"/>
        <end position="109"/>
    </location>
</feature>
<feature type="region of interest" description="Disordered" evidence="1">
    <location>
        <begin position="1070"/>
        <end position="1130"/>
    </location>
</feature>
<feature type="compositionally biased region" description="Basic and acidic residues" evidence="1">
    <location>
        <begin position="373"/>
        <end position="397"/>
    </location>
</feature>
<name>A0A2A9MN41_BESBE</name>
<dbReference type="Proteomes" id="UP000224006">
    <property type="component" value="Chromosome II"/>
</dbReference>
<feature type="compositionally biased region" description="Low complexity" evidence="1">
    <location>
        <begin position="271"/>
        <end position="288"/>
    </location>
</feature>
<feature type="compositionally biased region" description="Basic and acidic residues" evidence="1">
    <location>
        <begin position="1079"/>
        <end position="1088"/>
    </location>
</feature>
<feature type="compositionally biased region" description="Low complexity" evidence="1">
    <location>
        <begin position="208"/>
        <end position="225"/>
    </location>
</feature>
<feature type="compositionally biased region" description="Low complexity" evidence="1">
    <location>
        <begin position="487"/>
        <end position="500"/>
    </location>
</feature>